<feature type="region of interest" description="Disordered" evidence="1">
    <location>
        <begin position="84"/>
        <end position="116"/>
    </location>
</feature>
<dbReference type="Gramene" id="Pp3c25_6700V3.1">
    <property type="protein sequence ID" value="Pp3c25_6700V3.1"/>
    <property type="gene ID" value="Pp3c25_6700"/>
</dbReference>
<proteinExistence type="predicted"/>
<dbReference type="EnsemblPlants" id="Pp3c25_6700V3.1">
    <property type="protein sequence ID" value="Pp3c25_6700V3.1"/>
    <property type="gene ID" value="Pp3c25_6700"/>
</dbReference>
<sequence>MLQHVWLCLCPAHGSMQCSEIRCRFRFDVVAGACRQISFIVTTFARLMWVHQCESGGFRGKFPSLVLQPETTVVAIVFKNDVANGDNVRNSDEIPNIDSQSETDSNESTESSTPRQ</sequence>
<dbReference type="EMBL" id="ABEU02000025">
    <property type="protein sequence ID" value="PNR27531.1"/>
    <property type="molecule type" value="Genomic_DNA"/>
</dbReference>
<accession>A0A2K1IE24</accession>
<evidence type="ECO:0000313" key="2">
    <source>
        <dbReference type="EMBL" id="PNR27531.1"/>
    </source>
</evidence>
<evidence type="ECO:0000256" key="1">
    <source>
        <dbReference type="SAM" id="MobiDB-lite"/>
    </source>
</evidence>
<keyword evidence="4" id="KW-1185">Reference proteome</keyword>
<reference evidence="2 4" key="2">
    <citation type="journal article" date="2018" name="Plant J.">
        <title>The Physcomitrella patens chromosome-scale assembly reveals moss genome structure and evolution.</title>
        <authorList>
            <person name="Lang D."/>
            <person name="Ullrich K.K."/>
            <person name="Murat F."/>
            <person name="Fuchs J."/>
            <person name="Jenkins J."/>
            <person name="Haas F.B."/>
            <person name="Piednoel M."/>
            <person name="Gundlach H."/>
            <person name="Van Bel M."/>
            <person name="Meyberg R."/>
            <person name="Vives C."/>
            <person name="Morata J."/>
            <person name="Symeonidi A."/>
            <person name="Hiss M."/>
            <person name="Muchero W."/>
            <person name="Kamisugi Y."/>
            <person name="Saleh O."/>
            <person name="Blanc G."/>
            <person name="Decker E.L."/>
            <person name="van Gessel N."/>
            <person name="Grimwood J."/>
            <person name="Hayes R.D."/>
            <person name="Graham S.W."/>
            <person name="Gunter L.E."/>
            <person name="McDaniel S.F."/>
            <person name="Hoernstein S.N.W."/>
            <person name="Larsson A."/>
            <person name="Li F.W."/>
            <person name="Perroud P.F."/>
            <person name="Phillips J."/>
            <person name="Ranjan P."/>
            <person name="Rokshar D.S."/>
            <person name="Rothfels C.J."/>
            <person name="Schneider L."/>
            <person name="Shu S."/>
            <person name="Stevenson D.W."/>
            <person name="Thummler F."/>
            <person name="Tillich M."/>
            <person name="Villarreal Aguilar J.C."/>
            <person name="Widiez T."/>
            <person name="Wong G.K."/>
            <person name="Wymore A."/>
            <person name="Zhang Y."/>
            <person name="Zimmer A.D."/>
            <person name="Quatrano R.S."/>
            <person name="Mayer K.F.X."/>
            <person name="Goodstein D."/>
            <person name="Casacuberta J.M."/>
            <person name="Vandepoele K."/>
            <person name="Reski R."/>
            <person name="Cuming A.C."/>
            <person name="Tuskan G.A."/>
            <person name="Maumus F."/>
            <person name="Salse J."/>
            <person name="Schmutz J."/>
            <person name="Rensing S.A."/>
        </authorList>
    </citation>
    <scope>NUCLEOTIDE SEQUENCE [LARGE SCALE GENOMIC DNA]</scope>
    <source>
        <strain evidence="3 4">cv. Gransden 2004</strain>
    </source>
</reference>
<reference evidence="2 4" key="1">
    <citation type="journal article" date="2008" name="Science">
        <title>The Physcomitrella genome reveals evolutionary insights into the conquest of land by plants.</title>
        <authorList>
            <person name="Rensing S."/>
            <person name="Lang D."/>
            <person name="Zimmer A."/>
            <person name="Terry A."/>
            <person name="Salamov A."/>
            <person name="Shapiro H."/>
            <person name="Nishiyama T."/>
            <person name="Perroud P.-F."/>
            <person name="Lindquist E."/>
            <person name="Kamisugi Y."/>
            <person name="Tanahashi T."/>
            <person name="Sakakibara K."/>
            <person name="Fujita T."/>
            <person name="Oishi K."/>
            <person name="Shin-I T."/>
            <person name="Kuroki Y."/>
            <person name="Toyoda A."/>
            <person name="Suzuki Y."/>
            <person name="Hashimoto A."/>
            <person name="Yamaguchi K."/>
            <person name="Sugano A."/>
            <person name="Kohara Y."/>
            <person name="Fujiyama A."/>
            <person name="Anterola A."/>
            <person name="Aoki S."/>
            <person name="Ashton N."/>
            <person name="Barbazuk W.B."/>
            <person name="Barker E."/>
            <person name="Bennetzen J."/>
            <person name="Bezanilla M."/>
            <person name="Blankenship R."/>
            <person name="Cho S.H."/>
            <person name="Dutcher S."/>
            <person name="Estelle M."/>
            <person name="Fawcett J.A."/>
            <person name="Gundlach H."/>
            <person name="Hanada K."/>
            <person name="Heyl A."/>
            <person name="Hicks K.A."/>
            <person name="Hugh J."/>
            <person name="Lohr M."/>
            <person name="Mayer K."/>
            <person name="Melkozernov A."/>
            <person name="Murata T."/>
            <person name="Nelson D."/>
            <person name="Pils B."/>
            <person name="Prigge M."/>
            <person name="Reiss B."/>
            <person name="Renner T."/>
            <person name="Rombauts S."/>
            <person name="Rushton P."/>
            <person name="Sanderfoot A."/>
            <person name="Schween G."/>
            <person name="Shiu S.-H."/>
            <person name="Stueber K."/>
            <person name="Theodoulou F.L."/>
            <person name="Tu H."/>
            <person name="Van de Peer Y."/>
            <person name="Verrier P.J."/>
            <person name="Waters E."/>
            <person name="Wood A."/>
            <person name="Yang L."/>
            <person name="Cove D."/>
            <person name="Cuming A."/>
            <person name="Hasebe M."/>
            <person name="Lucas S."/>
            <person name="Mishler D.B."/>
            <person name="Reski R."/>
            <person name="Grigoriev I."/>
            <person name="Quatrano R.S."/>
            <person name="Boore J.L."/>
        </authorList>
    </citation>
    <scope>NUCLEOTIDE SEQUENCE [LARGE SCALE GENOMIC DNA]</scope>
    <source>
        <strain evidence="3 4">cv. Gransden 2004</strain>
    </source>
</reference>
<protein>
    <submittedName>
        <fullName evidence="2 3">Uncharacterized protein</fullName>
    </submittedName>
</protein>
<dbReference type="Proteomes" id="UP000006727">
    <property type="component" value="Chromosome 25"/>
</dbReference>
<dbReference type="AlphaFoldDB" id="A0A2K1IE24"/>
<dbReference type="InParanoid" id="A0A2K1IE24"/>
<dbReference type="PaxDb" id="3218-PP1S88_156V6.1"/>
<evidence type="ECO:0000313" key="3">
    <source>
        <dbReference type="EnsemblPlants" id="Pp3c25_6700V3.1"/>
    </source>
</evidence>
<organism evidence="2">
    <name type="scientific">Physcomitrium patens</name>
    <name type="common">Spreading-leaved earth moss</name>
    <name type="synonym">Physcomitrella patens</name>
    <dbReference type="NCBI Taxonomy" id="3218"/>
    <lineage>
        <taxon>Eukaryota</taxon>
        <taxon>Viridiplantae</taxon>
        <taxon>Streptophyta</taxon>
        <taxon>Embryophyta</taxon>
        <taxon>Bryophyta</taxon>
        <taxon>Bryophytina</taxon>
        <taxon>Bryopsida</taxon>
        <taxon>Funariidae</taxon>
        <taxon>Funariales</taxon>
        <taxon>Funariaceae</taxon>
        <taxon>Physcomitrium</taxon>
    </lineage>
</organism>
<gene>
    <name evidence="2" type="ORF">PHYPA_029683</name>
</gene>
<feature type="compositionally biased region" description="Low complexity" evidence="1">
    <location>
        <begin position="99"/>
        <end position="116"/>
    </location>
</feature>
<reference evidence="3" key="3">
    <citation type="submission" date="2020-12" db="UniProtKB">
        <authorList>
            <consortium name="EnsemblPlants"/>
        </authorList>
    </citation>
    <scope>IDENTIFICATION</scope>
</reference>
<evidence type="ECO:0000313" key="4">
    <source>
        <dbReference type="Proteomes" id="UP000006727"/>
    </source>
</evidence>
<name>A0A2K1IE24_PHYPA</name>